<protein>
    <submittedName>
        <fullName evidence="1">Proteinase inhibitor I25 cystatin</fullName>
    </submittedName>
</protein>
<dbReference type="PATRIC" id="fig|656366.3.peg.652"/>
<dbReference type="Proteomes" id="UP000062833">
    <property type="component" value="Chromosome"/>
</dbReference>
<sequence length="167" mass="17382">MALTACTTLSATAQRVTDVFADEEFIKHVSTTVGGELKSFEISGPTTGAFTTKTVRTLPTTRMPEIARKVVGATLTVTQLEQWSAPAADGSRSNTIKLTVAGAPLDVAATQKLSVSPDGTLVELEGEVKSSIPFLGAKIASAAEPVIGKALNLQATLAQKWLDSHSA</sequence>
<dbReference type="AlphaFoldDB" id="A0A0M4QNL5"/>
<name>A0A0M4QNL5_9MICC</name>
<dbReference type="KEGG" id="aaq:AOC05_02955"/>
<accession>A0A0M4QNL5</accession>
<dbReference type="Pfam" id="PF10698">
    <property type="entry name" value="DUF2505"/>
    <property type="match status" value="1"/>
</dbReference>
<reference evidence="2" key="1">
    <citation type="submission" date="2015-09" db="EMBL/GenBank/DDBJ databases">
        <title>Complete genome of Arthrobacter alpinus strain R3.8.</title>
        <authorList>
            <person name="See-Too W.S."/>
            <person name="Chan K.G."/>
        </authorList>
    </citation>
    <scope>NUCLEOTIDE SEQUENCE [LARGE SCALE GENOMIC DNA]</scope>
    <source>
        <strain evidence="2">R3.8</strain>
    </source>
</reference>
<gene>
    <name evidence="1" type="ORF">AOC05_02955</name>
</gene>
<evidence type="ECO:0000313" key="1">
    <source>
        <dbReference type="EMBL" id="ALE91541.1"/>
    </source>
</evidence>
<keyword evidence="2" id="KW-1185">Reference proteome</keyword>
<proteinExistence type="predicted"/>
<dbReference type="OrthoDB" id="3266819at2"/>
<dbReference type="EMBL" id="CP012677">
    <property type="protein sequence ID" value="ALE91541.1"/>
    <property type="molecule type" value="Genomic_DNA"/>
</dbReference>
<dbReference type="InterPro" id="IPR019639">
    <property type="entry name" value="DUF2505"/>
</dbReference>
<organism evidence="1 2">
    <name type="scientific">Arthrobacter alpinus</name>
    <dbReference type="NCBI Taxonomy" id="656366"/>
    <lineage>
        <taxon>Bacteria</taxon>
        <taxon>Bacillati</taxon>
        <taxon>Actinomycetota</taxon>
        <taxon>Actinomycetes</taxon>
        <taxon>Micrococcales</taxon>
        <taxon>Micrococcaceae</taxon>
        <taxon>Arthrobacter</taxon>
    </lineage>
</organism>
<dbReference type="RefSeq" id="WP_062005558.1">
    <property type="nucleotide sequence ID" value="NZ_CP012677.1"/>
</dbReference>
<evidence type="ECO:0000313" key="2">
    <source>
        <dbReference type="Proteomes" id="UP000062833"/>
    </source>
</evidence>